<dbReference type="PROSITE" id="PS50005">
    <property type="entry name" value="TPR"/>
    <property type="match status" value="2"/>
</dbReference>
<dbReference type="InterPro" id="IPR011990">
    <property type="entry name" value="TPR-like_helical_dom_sf"/>
</dbReference>
<keyword evidence="3" id="KW-0732">Signal</keyword>
<keyword evidence="1" id="KW-0802">TPR repeat</keyword>
<dbReference type="EMBL" id="AP023213">
    <property type="protein sequence ID" value="BCG47311.1"/>
    <property type="molecule type" value="Genomic_DNA"/>
</dbReference>
<dbReference type="SMART" id="SM00028">
    <property type="entry name" value="TPR"/>
    <property type="match status" value="3"/>
</dbReference>
<evidence type="ECO:0008006" key="6">
    <source>
        <dbReference type="Google" id="ProtNLM"/>
    </source>
</evidence>
<feature type="compositionally biased region" description="Low complexity" evidence="2">
    <location>
        <begin position="726"/>
        <end position="735"/>
    </location>
</feature>
<proteinExistence type="predicted"/>
<dbReference type="GO" id="GO:0030288">
    <property type="term" value="C:outer membrane-bounded periplasmic space"/>
    <property type="evidence" value="ECO:0007669"/>
    <property type="project" value="InterPro"/>
</dbReference>
<dbReference type="Gene3D" id="3.40.50.10610">
    <property type="entry name" value="ABC-type transport auxiliary lipoprotein component"/>
    <property type="match status" value="1"/>
</dbReference>
<dbReference type="AlphaFoldDB" id="A0A6S6M6T5"/>
<gene>
    <name evidence="4" type="ORF">GEOBRER4_n2140</name>
</gene>
<dbReference type="Gene3D" id="1.25.40.10">
    <property type="entry name" value="Tetratricopeptide repeat domain"/>
    <property type="match status" value="2"/>
</dbReference>
<keyword evidence="5" id="KW-1185">Reference proteome</keyword>
<feature type="region of interest" description="Disordered" evidence="2">
    <location>
        <begin position="709"/>
        <end position="735"/>
    </location>
</feature>
<evidence type="ECO:0000313" key="4">
    <source>
        <dbReference type="EMBL" id="BCG47311.1"/>
    </source>
</evidence>
<feature type="repeat" description="TPR" evidence="1">
    <location>
        <begin position="181"/>
        <end position="214"/>
    </location>
</feature>
<dbReference type="InterPro" id="IPR019734">
    <property type="entry name" value="TPR_rpt"/>
</dbReference>
<dbReference type="KEGG" id="gbn:GEOBRER4_20610"/>
<feature type="signal peptide" evidence="3">
    <location>
        <begin position="1"/>
        <end position="24"/>
    </location>
</feature>
<evidence type="ECO:0000313" key="5">
    <source>
        <dbReference type="Proteomes" id="UP000515472"/>
    </source>
</evidence>
<evidence type="ECO:0000256" key="2">
    <source>
        <dbReference type="SAM" id="MobiDB-lite"/>
    </source>
</evidence>
<dbReference type="Proteomes" id="UP000515472">
    <property type="component" value="Chromosome"/>
</dbReference>
<protein>
    <recommendedName>
        <fullName evidence="6">Curli production assembly/transport component CsgG</fullName>
    </recommendedName>
</protein>
<dbReference type="RefSeq" id="WP_185242241.1">
    <property type="nucleotide sequence ID" value="NZ_AP023213.1"/>
</dbReference>
<reference evidence="4 5" key="1">
    <citation type="submission" date="2020-06" db="EMBL/GenBank/DDBJ databases">
        <title>Interaction of electrochemicaly active bacteria, Geobacter bremensis R4 on different carbon anode.</title>
        <authorList>
            <person name="Meng L."/>
            <person name="Yoshida N."/>
        </authorList>
    </citation>
    <scope>NUCLEOTIDE SEQUENCE [LARGE SCALE GENOMIC DNA]</scope>
    <source>
        <strain evidence="4 5">R4</strain>
    </source>
</reference>
<feature type="compositionally biased region" description="Pro residues" evidence="2">
    <location>
        <begin position="711"/>
        <end position="725"/>
    </location>
</feature>
<name>A0A6S6M6T5_9BACT</name>
<evidence type="ECO:0000256" key="1">
    <source>
        <dbReference type="PROSITE-ProRule" id="PRU00339"/>
    </source>
</evidence>
<dbReference type="SUPFAM" id="SSF48452">
    <property type="entry name" value="TPR-like"/>
    <property type="match status" value="2"/>
</dbReference>
<organism evidence="4 5">
    <name type="scientific">Citrifermentans bremense</name>
    <dbReference type="NCBI Taxonomy" id="60035"/>
    <lineage>
        <taxon>Bacteria</taxon>
        <taxon>Pseudomonadati</taxon>
        <taxon>Thermodesulfobacteriota</taxon>
        <taxon>Desulfuromonadia</taxon>
        <taxon>Geobacterales</taxon>
        <taxon>Geobacteraceae</taxon>
        <taxon>Citrifermentans</taxon>
    </lineage>
</organism>
<feature type="region of interest" description="Disordered" evidence="2">
    <location>
        <begin position="672"/>
        <end position="692"/>
    </location>
</feature>
<feature type="chain" id="PRO_5027770425" description="Curli production assembly/transport component CsgG" evidence="3">
    <location>
        <begin position="25"/>
        <end position="735"/>
    </location>
</feature>
<evidence type="ECO:0000256" key="3">
    <source>
        <dbReference type="SAM" id="SignalP"/>
    </source>
</evidence>
<dbReference type="PROSITE" id="PS51257">
    <property type="entry name" value="PROKAR_LIPOPROTEIN"/>
    <property type="match status" value="1"/>
</dbReference>
<dbReference type="Pfam" id="PF03783">
    <property type="entry name" value="CsgG"/>
    <property type="match status" value="1"/>
</dbReference>
<dbReference type="InterPro" id="IPR005534">
    <property type="entry name" value="Curli_assmbl/transp-comp_CsgG"/>
</dbReference>
<sequence>MGHRLITKAVLALAFAAVFGCAPPAGNESFQRGLMLQNQQRYEDALSMYEDALSKEPENATYHESYKAAKASLINKQLEGAKSQLAAGPADFTKLNSALSTVDKALALDPSNASAKALSSAIKSDLDAMVKKAEQLYGSATKAAEAKSWARAVENLTEISSFYPSYLDVSAKLPQVKEQAAAAYLKEAECLQASEDYSGALKALNTALQFQPDNQRLAALAEQVKGLHTPKNYLEKAQSYAGKGECILALDSMKKARELNPNQEILASIDRLYKETSSTMVSNIGQDLEHKNLFNAFNSYQSLTSFDPGAVKQPRVQELKDKLVAAMLERSDAYEEINRIGSALVWQEKALKLSASKEILQKTQGLKDKLRQRVVKKIALMDFTSPSTAPDAGRIVTDNLLSYLTRNSSGDIKILARDVLGTLLKEIELGQAGLYDIESAKKGGKLKGTDVFIFGSVLNYSVEKNVDEGQKMVNAVVGSKFVPNPAFTEWQNKYRNATDRDRPPAPAETVKEEIREIVKYKVATHKKTANVSVSFRVIDVEEGEVIITKTLKKKQEVSDTYSEGVEFAQIPFKELKLPSDTELLEQVVESIISELGYAVLSRFQNLQVLYSNSAEALKSKGDPEMVVERYMDAIIAEEIKNNPSQITEKARTEIEAQLKALSLEKPIDDLSDAEKASRQKSPQTKIPVAVKLPPDPAVLERPVAVAAPAPAAVPAPAAAPAPAPPVAEAAAPAAQ</sequence>
<feature type="repeat" description="TPR" evidence="1">
    <location>
        <begin position="26"/>
        <end position="59"/>
    </location>
</feature>
<accession>A0A6S6M6T5</accession>